<dbReference type="CDD" id="cd22771">
    <property type="entry name" value="OTU_plant_OTU7-like"/>
    <property type="match status" value="1"/>
</dbReference>
<evidence type="ECO:0000313" key="4">
    <source>
        <dbReference type="Proteomes" id="UP001344447"/>
    </source>
</evidence>
<evidence type="ECO:0000259" key="2">
    <source>
        <dbReference type="PROSITE" id="PS50802"/>
    </source>
</evidence>
<dbReference type="AlphaFoldDB" id="A0AAN7U1K3"/>
<dbReference type="SUPFAM" id="SSF54001">
    <property type="entry name" value="Cysteine proteinases"/>
    <property type="match status" value="1"/>
</dbReference>
<feature type="compositionally biased region" description="Low complexity" evidence="1">
    <location>
        <begin position="326"/>
        <end position="358"/>
    </location>
</feature>
<proteinExistence type="predicted"/>
<dbReference type="InterPro" id="IPR003323">
    <property type="entry name" value="OTU_dom"/>
</dbReference>
<sequence length="431" mass="48765">MAKGNNKRGNNTNNNNNINSNNKKLDRQVKASLRKRKERLKHGDESWRRGIVKFQQQLEPLGFIIKDVAGDGNCLFRSIADQLQDAPNEHRKYREAICKYIERNKDMFAPFIDDEEFESFEEYIQEMREDATWGGHVEIQAASLAYNVNITIHQMDQPRWEITNHFPPEKNKTIHLSYHNDEHYNSVRPANQSLHPTKSTSSSPIPNFDNKQTFQSSSSSKGSKNSKNNGTFDYNSGGDFIEDSVYEIMTLTGETSVKNVKEALMDCNHNIEAAVEYLLALSLSKDESFIENDNNNNNSCGVDDNTSQNSGVSTDDNNDIDENKENNTPTTSNSTTTTSTTTTTTTTTTTSTTTSNTNEKGSRNPYKGIKKKENEEKKENTSDDSNVHLSNKQRKNLKQQNSNTKPKRDVHQIDRNSIVDDTVVNLGSLNI</sequence>
<dbReference type="Proteomes" id="UP001344447">
    <property type="component" value="Unassembled WGS sequence"/>
</dbReference>
<dbReference type="PANTHER" id="PTHR12419:SF7">
    <property type="entry name" value="OTU DOMAIN-CONTAINING PROTEIN 3"/>
    <property type="match status" value="1"/>
</dbReference>
<dbReference type="GO" id="GO:0016579">
    <property type="term" value="P:protein deubiquitination"/>
    <property type="evidence" value="ECO:0007669"/>
    <property type="project" value="TreeGrafter"/>
</dbReference>
<dbReference type="SUPFAM" id="SSF46934">
    <property type="entry name" value="UBA-like"/>
    <property type="match status" value="1"/>
</dbReference>
<dbReference type="EMBL" id="JAVFKY010000005">
    <property type="protein sequence ID" value="KAK5576510.1"/>
    <property type="molecule type" value="Genomic_DNA"/>
</dbReference>
<dbReference type="PANTHER" id="PTHR12419">
    <property type="entry name" value="OTU DOMAIN CONTAINING PROTEIN"/>
    <property type="match status" value="1"/>
</dbReference>
<dbReference type="InterPro" id="IPR050704">
    <property type="entry name" value="Peptidase_C85-like"/>
</dbReference>
<feature type="compositionally biased region" description="Basic and acidic residues" evidence="1">
    <location>
        <begin position="371"/>
        <end position="381"/>
    </location>
</feature>
<feature type="region of interest" description="Disordered" evidence="1">
    <location>
        <begin position="294"/>
        <end position="414"/>
    </location>
</feature>
<comment type="caution">
    <text evidence="3">The sequence shown here is derived from an EMBL/GenBank/DDBJ whole genome shotgun (WGS) entry which is preliminary data.</text>
</comment>
<feature type="compositionally biased region" description="Polar residues" evidence="1">
    <location>
        <begin position="188"/>
        <end position="205"/>
    </location>
</feature>
<feature type="domain" description="OTU" evidence="2">
    <location>
        <begin position="63"/>
        <end position="190"/>
    </location>
</feature>
<reference evidence="3 4" key="1">
    <citation type="submission" date="2023-11" db="EMBL/GenBank/DDBJ databases">
        <title>Dfirmibasis_genome.</title>
        <authorList>
            <person name="Edelbroek B."/>
            <person name="Kjellin J."/>
            <person name="Jerlstrom-Hultqvist J."/>
            <person name="Soderbom F."/>
        </authorList>
    </citation>
    <scope>NUCLEOTIDE SEQUENCE [LARGE SCALE GENOMIC DNA]</scope>
    <source>
        <strain evidence="3 4">TNS-C-14</strain>
    </source>
</reference>
<feature type="compositionally biased region" description="Low complexity" evidence="1">
    <location>
        <begin position="294"/>
        <end position="305"/>
    </location>
</feature>
<keyword evidence="4" id="KW-1185">Reference proteome</keyword>
<organism evidence="3 4">
    <name type="scientific">Dictyostelium firmibasis</name>
    <dbReference type="NCBI Taxonomy" id="79012"/>
    <lineage>
        <taxon>Eukaryota</taxon>
        <taxon>Amoebozoa</taxon>
        <taxon>Evosea</taxon>
        <taxon>Eumycetozoa</taxon>
        <taxon>Dictyostelia</taxon>
        <taxon>Dictyosteliales</taxon>
        <taxon>Dictyosteliaceae</taxon>
        <taxon>Dictyostelium</taxon>
    </lineage>
</organism>
<protein>
    <recommendedName>
        <fullName evidence="2">OTU domain-containing protein</fullName>
    </recommendedName>
</protein>
<accession>A0AAN7U1K3</accession>
<dbReference type="InterPro" id="IPR038765">
    <property type="entry name" value="Papain-like_cys_pep_sf"/>
</dbReference>
<dbReference type="PROSITE" id="PS50802">
    <property type="entry name" value="OTU"/>
    <property type="match status" value="1"/>
</dbReference>
<dbReference type="InterPro" id="IPR009060">
    <property type="entry name" value="UBA-like_sf"/>
</dbReference>
<feature type="region of interest" description="Disordered" evidence="1">
    <location>
        <begin position="1"/>
        <end position="26"/>
    </location>
</feature>
<dbReference type="GO" id="GO:0004843">
    <property type="term" value="F:cysteine-type deubiquitinase activity"/>
    <property type="evidence" value="ECO:0007669"/>
    <property type="project" value="TreeGrafter"/>
</dbReference>
<feature type="compositionally biased region" description="Low complexity" evidence="1">
    <location>
        <begin position="210"/>
        <end position="232"/>
    </location>
</feature>
<feature type="region of interest" description="Disordered" evidence="1">
    <location>
        <begin position="186"/>
        <end position="236"/>
    </location>
</feature>
<dbReference type="Gene3D" id="3.90.70.80">
    <property type="match status" value="1"/>
</dbReference>
<evidence type="ECO:0000256" key="1">
    <source>
        <dbReference type="SAM" id="MobiDB-lite"/>
    </source>
</evidence>
<evidence type="ECO:0000313" key="3">
    <source>
        <dbReference type="EMBL" id="KAK5576510.1"/>
    </source>
</evidence>
<gene>
    <name evidence="3" type="ORF">RB653_007654</name>
</gene>
<dbReference type="Pfam" id="PF02338">
    <property type="entry name" value="OTU"/>
    <property type="match status" value="1"/>
</dbReference>
<feature type="compositionally biased region" description="Low complexity" evidence="1">
    <location>
        <begin position="1"/>
        <end position="22"/>
    </location>
</feature>
<name>A0AAN7U1K3_9MYCE</name>